<comment type="caution">
    <text evidence="1">The sequence shown here is derived from an EMBL/GenBank/DDBJ whole genome shotgun (WGS) entry which is preliminary data.</text>
</comment>
<dbReference type="RefSeq" id="WP_043467669.1">
    <property type="nucleotide sequence ID" value="NZ_JNAD02000013.1"/>
</dbReference>
<dbReference type="Proteomes" id="UP000028058">
    <property type="component" value="Unassembled WGS sequence"/>
</dbReference>
<gene>
    <name evidence="1" type="ORF">SFRA_024730</name>
</gene>
<sequence>MDIENARRRLNAGPLRVQAHPATHAWLSGDRFGNVTTVGRRKIRVQMDRSGHIRTFRPENLEPVQD</sequence>
<keyword evidence="2" id="KW-1185">Reference proteome</keyword>
<evidence type="ECO:0000313" key="1">
    <source>
        <dbReference type="EMBL" id="RKM92595.1"/>
    </source>
</evidence>
<name>A0A420UXY8_9ACTN</name>
<reference evidence="1 2" key="1">
    <citation type="journal article" date="2014" name="Genome Announc.">
        <title>Draft Genome Sequence of Streptomyces fradiae ATCC 19609, a Strain Highly Sensitive to Antibiotics.</title>
        <authorList>
            <person name="Bekker O.B."/>
            <person name="Klimina K.M."/>
            <person name="Vatlin A.A."/>
            <person name="Zakharevich N.V."/>
            <person name="Kasianov A.S."/>
            <person name="Danilenko V.N."/>
        </authorList>
    </citation>
    <scope>NUCLEOTIDE SEQUENCE [LARGE SCALE GENOMIC DNA]</scope>
    <source>
        <strain evidence="1 2">ATCC 19609</strain>
    </source>
</reference>
<evidence type="ECO:0000313" key="2">
    <source>
        <dbReference type="Proteomes" id="UP000028058"/>
    </source>
</evidence>
<dbReference type="OrthoDB" id="9965324at2"/>
<dbReference type="AlphaFoldDB" id="A0A420UXY8"/>
<dbReference type="EMBL" id="JNAD02000013">
    <property type="protein sequence ID" value="RKM92595.1"/>
    <property type="molecule type" value="Genomic_DNA"/>
</dbReference>
<proteinExistence type="predicted"/>
<organism evidence="1 2">
    <name type="scientific">Streptomyces xinghaiensis</name>
    <dbReference type="NCBI Taxonomy" id="1038928"/>
    <lineage>
        <taxon>Bacteria</taxon>
        <taxon>Bacillati</taxon>
        <taxon>Actinomycetota</taxon>
        <taxon>Actinomycetes</taxon>
        <taxon>Kitasatosporales</taxon>
        <taxon>Streptomycetaceae</taxon>
        <taxon>Streptomyces</taxon>
    </lineage>
</organism>
<protein>
    <submittedName>
        <fullName evidence="1">Uncharacterized protein</fullName>
    </submittedName>
</protein>
<accession>A0A420UXY8</accession>